<feature type="non-terminal residue" evidence="2">
    <location>
        <position position="72"/>
    </location>
</feature>
<evidence type="ECO:0000313" key="2">
    <source>
        <dbReference type="EMBL" id="VEN41389.1"/>
    </source>
</evidence>
<reference evidence="2 3" key="1">
    <citation type="submission" date="2019-01" db="EMBL/GenBank/DDBJ databases">
        <authorList>
            <person name="Sayadi A."/>
        </authorList>
    </citation>
    <scope>NUCLEOTIDE SEQUENCE [LARGE SCALE GENOMIC DNA]</scope>
</reference>
<proteinExistence type="predicted"/>
<dbReference type="OrthoDB" id="10472665at2759"/>
<keyword evidence="3" id="KW-1185">Reference proteome</keyword>
<feature type="region of interest" description="Disordered" evidence="1">
    <location>
        <begin position="47"/>
        <end position="72"/>
    </location>
</feature>
<evidence type="ECO:0000313" key="3">
    <source>
        <dbReference type="Proteomes" id="UP000410492"/>
    </source>
</evidence>
<evidence type="ECO:0000256" key="1">
    <source>
        <dbReference type="SAM" id="MobiDB-lite"/>
    </source>
</evidence>
<accession>A0A653C2M2</accession>
<feature type="non-terminal residue" evidence="2">
    <location>
        <position position="1"/>
    </location>
</feature>
<name>A0A653C2M2_CALMS</name>
<protein>
    <submittedName>
        <fullName evidence="2">Uncharacterized protein</fullName>
    </submittedName>
</protein>
<dbReference type="EMBL" id="CAACVG010006745">
    <property type="protein sequence ID" value="VEN41389.1"/>
    <property type="molecule type" value="Genomic_DNA"/>
</dbReference>
<feature type="compositionally biased region" description="Basic and acidic residues" evidence="1">
    <location>
        <begin position="61"/>
        <end position="72"/>
    </location>
</feature>
<feature type="compositionally biased region" description="Low complexity" evidence="1">
    <location>
        <begin position="49"/>
        <end position="58"/>
    </location>
</feature>
<dbReference type="Proteomes" id="UP000410492">
    <property type="component" value="Unassembled WGS sequence"/>
</dbReference>
<sequence>RLCCCRLTFSLLIHENILRFTECATRLVIARKYLSDKELQEVIDDPTFFDDLPTPDQPNVEESRNIDNEIDS</sequence>
<dbReference type="AlphaFoldDB" id="A0A653C2M2"/>
<gene>
    <name evidence="2" type="ORF">CALMAC_LOCUS5225</name>
</gene>
<organism evidence="2 3">
    <name type="scientific">Callosobruchus maculatus</name>
    <name type="common">Southern cowpea weevil</name>
    <name type="synonym">Pulse bruchid</name>
    <dbReference type="NCBI Taxonomy" id="64391"/>
    <lineage>
        <taxon>Eukaryota</taxon>
        <taxon>Metazoa</taxon>
        <taxon>Ecdysozoa</taxon>
        <taxon>Arthropoda</taxon>
        <taxon>Hexapoda</taxon>
        <taxon>Insecta</taxon>
        <taxon>Pterygota</taxon>
        <taxon>Neoptera</taxon>
        <taxon>Endopterygota</taxon>
        <taxon>Coleoptera</taxon>
        <taxon>Polyphaga</taxon>
        <taxon>Cucujiformia</taxon>
        <taxon>Chrysomeloidea</taxon>
        <taxon>Chrysomelidae</taxon>
        <taxon>Bruchinae</taxon>
        <taxon>Bruchini</taxon>
        <taxon>Callosobruchus</taxon>
    </lineage>
</organism>